<name>A0ABN9QVQ4_9DINO</name>
<dbReference type="EMBL" id="CAUYUJ010004653">
    <property type="protein sequence ID" value="CAK0810413.1"/>
    <property type="molecule type" value="Genomic_DNA"/>
</dbReference>
<protein>
    <submittedName>
        <fullName evidence="1">Uncharacterized protein</fullName>
    </submittedName>
</protein>
<accession>A0ABN9QVQ4</accession>
<comment type="caution">
    <text evidence="1">The sequence shown here is derived from an EMBL/GenBank/DDBJ whole genome shotgun (WGS) entry which is preliminary data.</text>
</comment>
<proteinExistence type="predicted"/>
<organism evidence="1 2">
    <name type="scientific">Prorocentrum cordatum</name>
    <dbReference type="NCBI Taxonomy" id="2364126"/>
    <lineage>
        <taxon>Eukaryota</taxon>
        <taxon>Sar</taxon>
        <taxon>Alveolata</taxon>
        <taxon>Dinophyceae</taxon>
        <taxon>Prorocentrales</taxon>
        <taxon>Prorocentraceae</taxon>
        <taxon>Prorocentrum</taxon>
    </lineage>
</organism>
<reference evidence="1" key="1">
    <citation type="submission" date="2023-10" db="EMBL/GenBank/DDBJ databases">
        <authorList>
            <person name="Chen Y."/>
            <person name="Shah S."/>
            <person name="Dougan E. K."/>
            <person name="Thang M."/>
            <person name="Chan C."/>
        </authorList>
    </citation>
    <scope>NUCLEOTIDE SEQUENCE [LARGE SCALE GENOMIC DNA]</scope>
</reference>
<gene>
    <name evidence="1" type="ORF">PCOR1329_LOCUS15386</name>
</gene>
<dbReference type="Proteomes" id="UP001189429">
    <property type="component" value="Unassembled WGS sequence"/>
</dbReference>
<sequence>IQEMEEFLKTHFSSVRPVGFGDVFTGPNNNQKPFKGSGVEFCSPDLVKSLLSRVQASTADFENGGNVVLMKPARTQKQKTRNCALRKAERLTRESVASSGKTVETLWKVDGSRERRVVVNKEAAFKQC</sequence>
<feature type="non-terminal residue" evidence="1">
    <location>
        <position position="1"/>
    </location>
</feature>
<evidence type="ECO:0000313" key="2">
    <source>
        <dbReference type="Proteomes" id="UP001189429"/>
    </source>
</evidence>
<keyword evidence="2" id="KW-1185">Reference proteome</keyword>
<evidence type="ECO:0000313" key="1">
    <source>
        <dbReference type="EMBL" id="CAK0810413.1"/>
    </source>
</evidence>